<feature type="coiled-coil region" evidence="1">
    <location>
        <begin position="63"/>
        <end position="90"/>
    </location>
</feature>
<keyword evidence="1" id="KW-0175">Coiled coil</keyword>
<sequence>MSKLFNFDINEAESRQRAMKFLKRYWRIRHIAGNVSHLKSPSYNHTPKSHNNENGQETRTIKAIEAQQVIDNIESALACLTDEHARLLRLTYMNATKLTTVNISINLGMGESMYKYHKAVALVEFAEAYPTGELLIYRK</sequence>
<organism evidence="2 3">
    <name type="scientific">Latilactobacillus curvatus</name>
    <name type="common">Lactobacillus curvatus</name>
    <dbReference type="NCBI Taxonomy" id="28038"/>
    <lineage>
        <taxon>Bacteria</taxon>
        <taxon>Bacillati</taxon>
        <taxon>Bacillota</taxon>
        <taxon>Bacilli</taxon>
        <taxon>Lactobacillales</taxon>
        <taxon>Lactobacillaceae</taxon>
        <taxon>Latilactobacillus</taxon>
    </lineage>
</organism>
<dbReference type="NCBIfam" id="TIGR01637">
    <property type="entry name" value="phage_arpU"/>
    <property type="match status" value="1"/>
</dbReference>
<proteinExistence type="predicted"/>
<dbReference type="RefSeq" id="WP_076786405.1">
    <property type="nucleotide sequence ID" value="NZ_CP016221.1"/>
</dbReference>
<evidence type="ECO:0000313" key="3">
    <source>
        <dbReference type="Proteomes" id="UP000257607"/>
    </source>
</evidence>
<dbReference type="EMBL" id="CP031003">
    <property type="protein sequence ID" value="AXN36268.1"/>
    <property type="molecule type" value="Genomic_DNA"/>
</dbReference>
<evidence type="ECO:0000256" key="1">
    <source>
        <dbReference type="SAM" id="Coils"/>
    </source>
</evidence>
<accession>A0A385AF94</accession>
<dbReference type="InterPro" id="IPR006524">
    <property type="entry name" value="ArpU-like"/>
</dbReference>
<dbReference type="Proteomes" id="UP000257607">
    <property type="component" value="Chromosome"/>
</dbReference>
<evidence type="ECO:0000313" key="2">
    <source>
        <dbReference type="EMBL" id="AXN36268.1"/>
    </source>
</evidence>
<name>A0A385AF94_LATCU</name>
<dbReference type="AlphaFoldDB" id="A0A385AF94"/>
<reference evidence="2 3" key="1">
    <citation type="submission" date="2018-07" db="EMBL/GenBank/DDBJ databases">
        <title>Lactobacillus curvatus genome sequence.</title>
        <authorList>
            <person name="Prechtl R."/>
        </authorList>
    </citation>
    <scope>NUCLEOTIDE SEQUENCE [LARGE SCALE GENOMIC DNA]</scope>
    <source>
        <strain evidence="2 3">TMW 1.1928</strain>
    </source>
</reference>
<gene>
    <name evidence="2" type="ORF">DT351_07745</name>
</gene>
<protein>
    <submittedName>
        <fullName evidence="2">Transcriptional regulator</fullName>
    </submittedName>
</protein>